<dbReference type="AlphaFoldDB" id="A0AA37TT42"/>
<keyword evidence="3" id="KW-0067">ATP-binding</keyword>
<dbReference type="PANTHER" id="PTHR32039">
    <property type="entry name" value="MAGNESIUM-CHELATASE SUBUNIT CHLI"/>
    <property type="match status" value="1"/>
</dbReference>
<evidence type="ECO:0000256" key="2">
    <source>
        <dbReference type="ARBA" id="ARBA00022741"/>
    </source>
</evidence>
<keyword evidence="2" id="KW-0547">Nucleotide-binding</keyword>
<feature type="domain" description="AAA+ ATPase" evidence="4">
    <location>
        <begin position="211"/>
        <end position="390"/>
    </location>
</feature>
<dbReference type="SUPFAM" id="SSF54211">
    <property type="entry name" value="Ribosomal protein S5 domain 2-like"/>
    <property type="match status" value="1"/>
</dbReference>
<evidence type="ECO:0000256" key="1">
    <source>
        <dbReference type="ARBA" id="ARBA00006354"/>
    </source>
</evidence>
<name>A0AA37TT42_9GAMM</name>
<evidence type="ECO:0000313" key="6">
    <source>
        <dbReference type="Proteomes" id="UP001157439"/>
    </source>
</evidence>
<dbReference type="InterPro" id="IPR001208">
    <property type="entry name" value="MCM_dom"/>
</dbReference>
<dbReference type="Pfam" id="PF13541">
    <property type="entry name" value="ChlI"/>
    <property type="match status" value="1"/>
</dbReference>
<dbReference type="Gene3D" id="3.40.50.300">
    <property type="entry name" value="P-loop containing nucleotide triphosphate hydrolases"/>
    <property type="match status" value="1"/>
</dbReference>
<dbReference type="GO" id="GO:0008233">
    <property type="term" value="F:peptidase activity"/>
    <property type="evidence" value="ECO:0007669"/>
    <property type="project" value="UniProtKB-KW"/>
</dbReference>
<dbReference type="Gene3D" id="3.30.230.10">
    <property type="match status" value="1"/>
</dbReference>
<comment type="caution">
    <text evidence="5">The sequence shown here is derived from an EMBL/GenBank/DDBJ whole genome shotgun (WGS) entry which is preliminary data.</text>
</comment>
<keyword evidence="6" id="KW-1185">Reference proteome</keyword>
<dbReference type="RefSeq" id="WP_095499405.1">
    <property type="nucleotide sequence ID" value="NZ_BSPO01000014.1"/>
</dbReference>
<accession>A0AA37TT42</accession>
<dbReference type="InterPro" id="IPR045006">
    <property type="entry name" value="CHLI-like"/>
</dbReference>
<dbReference type="EMBL" id="BSPO01000014">
    <property type="protein sequence ID" value="GLS84960.1"/>
    <property type="molecule type" value="Genomic_DNA"/>
</dbReference>
<keyword evidence="5" id="KW-0378">Hydrolase</keyword>
<dbReference type="Pfam" id="PF01078">
    <property type="entry name" value="Mg_chelatase"/>
    <property type="match status" value="1"/>
</dbReference>
<dbReference type="PANTHER" id="PTHR32039:SF7">
    <property type="entry name" value="COMPETENCE PROTEIN COMM"/>
    <property type="match status" value="1"/>
</dbReference>
<organism evidence="5 6">
    <name type="scientific">Paraferrimonas haliotis</name>
    <dbReference type="NCBI Taxonomy" id="2013866"/>
    <lineage>
        <taxon>Bacteria</taxon>
        <taxon>Pseudomonadati</taxon>
        <taxon>Pseudomonadota</taxon>
        <taxon>Gammaproteobacteria</taxon>
        <taxon>Alteromonadales</taxon>
        <taxon>Ferrimonadaceae</taxon>
        <taxon>Paraferrimonas</taxon>
    </lineage>
</organism>
<proteinExistence type="inferred from homology"/>
<dbReference type="PRINTS" id="PR01657">
    <property type="entry name" value="MCMFAMILY"/>
</dbReference>
<dbReference type="InterPro" id="IPR000523">
    <property type="entry name" value="Mg_chelatse_chII-like_cat_dom"/>
</dbReference>
<dbReference type="InterPro" id="IPR004482">
    <property type="entry name" value="Mg_chelat-rel"/>
</dbReference>
<dbReference type="InterPro" id="IPR020568">
    <property type="entry name" value="Ribosomal_Su5_D2-typ_SF"/>
</dbReference>
<dbReference type="Proteomes" id="UP001157439">
    <property type="component" value="Unassembled WGS sequence"/>
</dbReference>
<sequence>MSLATIITRTNQGLDAIAVKVEVHLNNGLPSFHLVGLPQTTVREAKERVRSAICNSGFKFPQRRITVNLAPADIPKQGGRFDLAIAIAILVASEQITEIKHNNLEFIGELALSGLLRGTPHILPSVLAAQSSNSTLVLPAANRGDAELIGYSKALMADSLHSVAEFLRGEANLIKPSRRQSGVQNASNYPDFKDVIGQQVAKFALTVAAAGGHNLLMCGSPGTGKTLMAHCLAGILPPLALPRAQEVAAIHSIADLERQPQQLLQAPFRSPHHNSSAAALIGGSSPPKPGEISLAHGGVLFLDELPEFPRRVLDCLREPLESGEVLISRARHKVTYPAQFQLIAAMNPSPCGHTGQHSRTTDDQIRRYLNRLSGPLLDRFDISVMVNNLPKGQLLEALKANQSQTSKEIAEQVASCRAHQVNRQGKLNAQLSNNELLDSTHVSNADLKFLEATMDQLQLSLRAFHRILRVARTIADLEQQPSISRQHIIQALSFRAIDKLMTDLIT</sequence>
<gene>
    <name evidence="5" type="primary">yifB</name>
    <name evidence="5" type="ORF">GCM10007894_29370</name>
</gene>
<dbReference type="GO" id="GO:0003677">
    <property type="term" value="F:DNA binding"/>
    <property type="evidence" value="ECO:0007669"/>
    <property type="project" value="InterPro"/>
</dbReference>
<evidence type="ECO:0000313" key="5">
    <source>
        <dbReference type="EMBL" id="GLS84960.1"/>
    </source>
</evidence>
<dbReference type="NCBIfam" id="NF007365">
    <property type="entry name" value="PRK09862.1"/>
    <property type="match status" value="1"/>
</dbReference>
<dbReference type="InterPro" id="IPR027417">
    <property type="entry name" value="P-loop_NTPase"/>
</dbReference>
<evidence type="ECO:0000259" key="4">
    <source>
        <dbReference type="SMART" id="SM00382"/>
    </source>
</evidence>
<keyword evidence="5" id="KW-0645">Protease</keyword>
<comment type="similarity">
    <text evidence="1">Belongs to the Mg-chelatase subunits D/I family. ComM subfamily.</text>
</comment>
<dbReference type="GO" id="GO:0005524">
    <property type="term" value="F:ATP binding"/>
    <property type="evidence" value="ECO:0007669"/>
    <property type="project" value="UniProtKB-KW"/>
</dbReference>
<dbReference type="SUPFAM" id="SSF52540">
    <property type="entry name" value="P-loop containing nucleoside triphosphate hydrolases"/>
    <property type="match status" value="1"/>
</dbReference>
<reference evidence="5 6" key="1">
    <citation type="journal article" date="2014" name="Int. J. Syst. Evol. Microbiol.">
        <title>Complete genome sequence of Corynebacterium casei LMG S-19264T (=DSM 44701T), isolated from a smear-ripened cheese.</title>
        <authorList>
            <consortium name="US DOE Joint Genome Institute (JGI-PGF)"/>
            <person name="Walter F."/>
            <person name="Albersmeier A."/>
            <person name="Kalinowski J."/>
            <person name="Ruckert C."/>
        </authorList>
    </citation>
    <scope>NUCLEOTIDE SEQUENCE [LARGE SCALE GENOMIC DNA]</scope>
    <source>
        <strain evidence="5 6">NBRC 112785</strain>
    </source>
</reference>
<dbReference type="Pfam" id="PF13335">
    <property type="entry name" value="Mg_chelatase_C"/>
    <property type="match status" value="1"/>
</dbReference>
<dbReference type="SMART" id="SM00382">
    <property type="entry name" value="AAA"/>
    <property type="match status" value="1"/>
</dbReference>
<dbReference type="InterPro" id="IPR025158">
    <property type="entry name" value="Mg_chelat-rel_C"/>
</dbReference>
<dbReference type="GO" id="GO:0006508">
    <property type="term" value="P:proteolysis"/>
    <property type="evidence" value="ECO:0007669"/>
    <property type="project" value="UniProtKB-KW"/>
</dbReference>
<dbReference type="InterPro" id="IPR014721">
    <property type="entry name" value="Ribsml_uS5_D2-typ_fold_subgr"/>
</dbReference>
<dbReference type="NCBIfam" id="TIGR00368">
    <property type="entry name" value="YifB family Mg chelatase-like AAA ATPase"/>
    <property type="match status" value="1"/>
</dbReference>
<evidence type="ECO:0000256" key="3">
    <source>
        <dbReference type="ARBA" id="ARBA00022840"/>
    </source>
</evidence>
<protein>
    <submittedName>
        <fullName evidence="5">ATP-dependent protease</fullName>
    </submittedName>
</protein>
<dbReference type="InterPro" id="IPR003593">
    <property type="entry name" value="AAA+_ATPase"/>
</dbReference>